<dbReference type="Proteomes" id="UP001199525">
    <property type="component" value="Unassembled WGS sequence"/>
</dbReference>
<comment type="caution">
    <text evidence="2">The sequence shown here is derived from an EMBL/GenBank/DDBJ whole genome shotgun (WGS) entry which is preliminary data.</text>
</comment>
<keyword evidence="3" id="KW-1185">Reference proteome</keyword>
<evidence type="ECO:0000313" key="3">
    <source>
        <dbReference type="Proteomes" id="UP001199525"/>
    </source>
</evidence>
<dbReference type="EMBL" id="JAIVFQ010000001">
    <property type="protein sequence ID" value="MCC5597741.1"/>
    <property type="molecule type" value="Genomic_DNA"/>
</dbReference>
<sequence length="157" mass="17316">MKKFIFTTAISLTLTASFSAVYASQIPANKSFPHILSTVQFPQIKWGTVRHTFKLEIPQNSSAITQINIDVPPGLSVKNNFSISDQSGRKIQANTTVNDRKITIAFAQLVAPANILNIDMNRVNRTGTSNAWLYRVSAKFVGSDAEIPVGVAQFRIY</sequence>
<dbReference type="RefSeq" id="WP_229482437.1">
    <property type="nucleotide sequence ID" value="NZ_JAIVFQ010000001.1"/>
</dbReference>
<accession>A0ABS8I1A8</accession>
<dbReference type="Pfam" id="PF10989">
    <property type="entry name" value="DUF2808"/>
    <property type="match status" value="1"/>
</dbReference>
<gene>
    <name evidence="2" type="ORF">LC586_00405</name>
</gene>
<keyword evidence="1" id="KW-0732">Signal</keyword>
<feature type="chain" id="PRO_5046387226" evidence="1">
    <location>
        <begin position="24"/>
        <end position="157"/>
    </location>
</feature>
<proteinExistence type="predicted"/>
<evidence type="ECO:0000256" key="1">
    <source>
        <dbReference type="SAM" id="SignalP"/>
    </source>
</evidence>
<evidence type="ECO:0000313" key="2">
    <source>
        <dbReference type="EMBL" id="MCC5597741.1"/>
    </source>
</evidence>
<dbReference type="InterPro" id="IPR021256">
    <property type="entry name" value="DUF2808"/>
</dbReference>
<organism evidence="2 3">
    <name type="scientific">Nostoc favosum CHAB5714</name>
    <dbReference type="NCBI Taxonomy" id="2780399"/>
    <lineage>
        <taxon>Bacteria</taxon>
        <taxon>Bacillati</taxon>
        <taxon>Cyanobacteriota</taxon>
        <taxon>Cyanophyceae</taxon>
        <taxon>Nostocales</taxon>
        <taxon>Nostocaceae</taxon>
        <taxon>Nostoc</taxon>
        <taxon>Nostoc favosum</taxon>
    </lineage>
</organism>
<protein>
    <submittedName>
        <fullName evidence="2">DUF2808 domain-containing protein</fullName>
    </submittedName>
</protein>
<reference evidence="2 3" key="1">
    <citation type="journal article" date="2021" name="Microorganisms">
        <title>Genome Evolution of Filamentous Cyanobacterium Nostoc Species: From Facultative Symbiosis to Free Living.</title>
        <authorList>
            <person name="Huo D."/>
            <person name="Li H."/>
            <person name="Cai F."/>
            <person name="Guo X."/>
            <person name="Qiao Z."/>
            <person name="Wang W."/>
            <person name="Yu G."/>
            <person name="Li R."/>
        </authorList>
    </citation>
    <scope>NUCLEOTIDE SEQUENCE [LARGE SCALE GENOMIC DNA]</scope>
    <source>
        <strain evidence="2 3">CHAB 5714</strain>
    </source>
</reference>
<name>A0ABS8I1A8_9NOSO</name>
<feature type="signal peptide" evidence="1">
    <location>
        <begin position="1"/>
        <end position="23"/>
    </location>
</feature>